<sequence>MQKTQLHSTLSNVTDEQGVGDGYDNPLGGKHFFDPSDAPPC</sequence>
<evidence type="ECO:0000313" key="3">
    <source>
        <dbReference type="Proteomes" id="UP000031666"/>
    </source>
</evidence>
<comment type="caution">
    <text evidence="2">The sequence shown here is derived from an EMBL/GenBank/DDBJ whole genome shotgun (WGS) entry which is preliminary data.</text>
</comment>
<gene>
    <name evidence="2" type="ORF">JCM19241_511</name>
</gene>
<name>A0A0B8QMF3_9VIBR</name>
<evidence type="ECO:0000313" key="2">
    <source>
        <dbReference type="EMBL" id="GAM76213.1"/>
    </source>
</evidence>
<dbReference type="EMBL" id="BBSC01000005">
    <property type="protein sequence ID" value="GAM76213.1"/>
    <property type="molecule type" value="Genomic_DNA"/>
</dbReference>
<feature type="region of interest" description="Disordered" evidence="1">
    <location>
        <begin position="1"/>
        <end position="41"/>
    </location>
</feature>
<proteinExistence type="predicted"/>
<dbReference type="AlphaFoldDB" id="A0A0B8QMF3"/>
<evidence type="ECO:0000256" key="1">
    <source>
        <dbReference type="SAM" id="MobiDB-lite"/>
    </source>
</evidence>
<reference evidence="2 3" key="2">
    <citation type="submission" date="2015-01" db="EMBL/GenBank/DDBJ databases">
        <authorList>
            <consortium name="NBRP consortium"/>
            <person name="Sawabe T."/>
            <person name="Meirelles P."/>
            <person name="Feng G."/>
            <person name="Sayaka M."/>
            <person name="Hattori M."/>
            <person name="Ohkuma M."/>
        </authorList>
    </citation>
    <scope>NUCLEOTIDE SEQUENCE [LARGE SCALE GENOMIC DNA]</scope>
    <source>
        <strain evidence="3">JCM 19241</strain>
    </source>
</reference>
<dbReference type="Proteomes" id="UP000031666">
    <property type="component" value="Unassembled WGS sequence"/>
</dbReference>
<accession>A0A0B8QMF3</accession>
<feature type="compositionally biased region" description="Polar residues" evidence="1">
    <location>
        <begin position="1"/>
        <end position="15"/>
    </location>
</feature>
<protein>
    <submittedName>
        <fullName evidence="2">Uncharacterized protein</fullName>
    </submittedName>
</protein>
<reference evidence="2 3" key="1">
    <citation type="submission" date="2015-01" db="EMBL/GenBank/DDBJ databases">
        <title>Vibrio sp. C94 JCM 19241 whole genome shotgun sequence.</title>
        <authorList>
            <person name="Sawabe T."/>
            <person name="Meirelles P."/>
            <person name="Feng G."/>
            <person name="Sayaka M."/>
            <person name="Hattori M."/>
            <person name="Ohkuma M."/>
        </authorList>
    </citation>
    <scope>NUCLEOTIDE SEQUENCE [LARGE SCALE GENOMIC DNA]</scope>
    <source>
        <strain evidence="3">JCM 19241</strain>
    </source>
</reference>
<organism evidence="2 3">
    <name type="scientific">Vibrio ishigakensis</name>
    <dbReference type="NCBI Taxonomy" id="1481914"/>
    <lineage>
        <taxon>Bacteria</taxon>
        <taxon>Pseudomonadati</taxon>
        <taxon>Pseudomonadota</taxon>
        <taxon>Gammaproteobacteria</taxon>
        <taxon>Vibrionales</taxon>
        <taxon>Vibrionaceae</taxon>
        <taxon>Vibrio</taxon>
    </lineage>
</organism>